<name>A0A2K3M354_TRIPR</name>
<evidence type="ECO:0000313" key="3">
    <source>
        <dbReference type="Proteomes" id="UP000236291"/>
    </source>
</evidence>
<dbReference type="EMBL" id="ASHM01048216">
    <property type="protein sequence ID" value="PNX85204.1"/>
    <property type="molecule type" value="Genomic_DNA"/>
</dbReference>
<dbReference type="AlphaFoldDB" id="A0A2K3M354"/>
<dbReference type="InterPro" id="IPR023213">
    <property type="entry name" value="CAT-like_dom_sf"/>
</dbReference>
<dbReference type="PANTHER" id="PTHR31896:SF43">
    <property type="entry name" value="PROTEIN ENHANCED PSEUDOMONAS SUSCEPTIBILITY 1"/>
    <property type="match status" value="1"/>
</dbReference>
<dbReference type="Proteomes" id="UP000236291">
    <property type="component" value="Unassembled WGS sequence"/>
</dbReference>
<evidence type="ECO:0000256" key="1">
    <source>
        <dbReference type="ARBA" id="ARBA00022679"/>
    </source>
</evidence>
<reference evidence="2 3" key="1">
    <citation type="journal article" date="2014" name="Am. J. Bot.">
        <title>Genome assembly and annotation for red clover (Trifolium pratense; Fabaceae).</title>
        <authorList>
            <person name="Istvanek J."/>
            <person name="Jaros M."/>
            <person name="Krenek A."/>
            <person name="Repkova J."/>
        </authorList>
    </citation>
    <scope>NUCLEOTIDE SEQUENCE [LARGE SCALE GENOMIC DNA]</scope>
    <source>
        <strain evidence="3">cv. Tatra</strain>
        <tissue evidence="2">Young leaves</tissue>
    </source>
</reference>
<organism evidence="2 3">
    <name type="scientific">Trifolium pratense</name>
    <name type="common">Red clover</name>
    <dbReference type="NCBI Taxonomy" id="57577"/>
    <lineage>
        <taxon>Eukaryota</taxon>
        <taxon>Viridiplantae</taxon>
        <taxon>Streptophyta</taxon>
        <taxon>Embryophyta</taxon>
        <taxon>Tracheophyta</taxon>
        <taxon>Spermatophyta</taxon>
        <taxon>Magnoliopsida</taxon>
        <taxon>eudicotyledons</taxon>
        <taxon>Gunneridae</taxon>
        <taxon>Pentapetalae</taxon>
        <taxon>rosids</taxon>
        <taxon>fabids</taxon>
        <taxon>Fabales</taxon>
        <taxon>Fabaceae</taxon>
        <taxon>Papilionoideae</taxon>
        <taxon>50 kb inversion clade</taxon>
        <taxon>NPAAA clade</taxon>
        <taxon>Hologalegina</taxon>
        <taxon>IRL clade</taxon>
        <taxon>Trifolieae</taxon>
        <taxon>Trifolium</taxon>
    </lineage>
</organism>
<reference evidence="2 3" key="2">
    <citation type="journal article" date="2017" name="Front. Plant Sci.">
        <title>Gene Classification and Mining of Molecular Markers Useful in Red Clover (Trifolium pratense) Breeding.</title>
        <authorList>
            <person name="Istvanek J."/>
            <person name="Dluhosova J."/>
            <person name="Dluhos P."/>
            <person name="Patkova L."/>
            <person name="Nedelnik J."/>
            <person name="Repkova J."/>
        </authorList>
    </citation>
    <scope>NUCLEOTIDE SEQUENCE [LARGE SCALE GENOMIC DNA]</scope>
    <source>
        <strain evidence="3">cv. Tatra</strain>
        <tissue evidence="2">Young leaves</tissue>
    </source>
</reference>
<dbReference type="STRING" id="57577.A0A2K3M354"/>
<proteinExistence type="predicted"/>
<evidence type="ECO:0000313" key="2">
    <source>
        <dbReference type="EMBL" id="PNX85204.1"/>
    </source>
</evidence>
<gene>
    <name evidence="2" type="ORF">L195_g041271</name>
</gene>
<keyword evidence="1 2" id="KW-0808">Transferase</keyword>
<accession>A0A2K3M354</accession>
<dbReference type="Gene3D" id="3.30.559.10">
    <property type="entry name" value="Chloramphenicol acetyltransferase-like domain"/>
    <property type="match status" value="1"/>
</dbReference>
<dbReference type="GO" id="GO:0016740">
    <property type="term" value="F:transferase activity"/>
    <property type="evidence" value="ECO:0007669"/>
    <property type="project" value="UniProtKB-KW"/>
</dbReference>
<dbReference type="PANTHER" id="PTHR31896">
    <property type="entry name" value="FAMILY REGULATORY PROTEIN, PUTATIVE (AFU_ORTHOLOGUE AFUA_3G14730)-RELATED"/>
    <property type="match status" value="1"/>
</dbReference>
<sequence length="322" mass="35509">MSSVQVVSSATIHALNHNLCDSTYHTINLTPWDLQFLPYGYNQKGLLYHHSSELDTTNQIQHLKHSLSNTLDFFPPLTSRLKITEHEDNTISCCIVCNNEGALFVHAVAKSISVADILGSTYHLPIIPSFFALNGVKNYEGTSQPLLAVQVTELIDGIFIGFTINHAIVDGVRHRLVPPLQDDYFGNAVIECVVTMQAGELLEDIGLGKGSWEMNKMIALYSDEKLKNHYENWLIKPSFFTLSVANNNSTVIANSPLFDVYGNDFGWGIPVGVRSGGSNKKNGKIVVYAGVEEGSIDLEVCLPYEILEAIGNDSEFMEVVSN</sequence>
<comment type="caution">
    <text evidence="2">The sequence shown here is derived from an EMBL/GenBank/DDBJ whole genome shotgun (WGS) entry which is preliminary data.</text>
</comment>
<dbReference type="Pfam" id="PF02458">
    <property type="entry name" value="Transferase"/>
    <property type="match status" value="2"/>
</dbReference>
<protein>
    <submittedName>
        <fullName evidence="2">HXXXD-type acyl-transferase family protein</fullName>
    </submittedName>
</protein>
<dbReference type="InterPro" id="IPR051283">
    <property type="entry name" value="Sec_Metabolite_Acyltrans"/>
</dbReference>